<evidence type="ECO:0000313" key="2">
    <source>
        <dbReference type="Proteomes" id="UP001470230"/>
    </source>
</evidence>
<protein>
    <submittedName>
        <fullName evidence="1">Uncharacterized protein</fullName>
    </submittedName>
</protein>
<proteinExistence type="predicted"/>
<accession>A0ABR2KHJ2</accession>
<dbReference type="EMBL" id="JAPFFF010000005">
    <property type="protein sequence ID" value="KAK8890307.1"/>
    <property type="molecule type" value="Genomic_DNA"/>
</dbReference>
<organism evidence="1 2">
    <name type="scientific">Tritrichomonas musculus</name>
    <dbReference type="NCBI Taxonomy" id="1915356"/>
    <lineage>
        <taxon>Eukaryota</taxon>
        <taxon>Metamonada</taxon>
        <taxon>Parabasalia</taxon>
        <taxon>Tritrichomonadida</taxon>
        <taxon>Tritrichomonadidae</taxon>
        <taxon>Tritrichomonas</taxon>
    </lineage>
</organism>
<keyword evidence="2" id="KW-1185">Reference proteome</keyword>
<sequence length="83" mass="9260">MSFCKSKDICEDVDNGIKAAKNLPDVKETAPVLSENPSDQEMLTWLNQIKSNANTATDFFNAELPNLLIDVENLETQLNNIFS</sequence>
<reference evidence="1 2" key="1">
    <citation type="submission" date="2024-04" db="EMBL/GenBank/DDBJ databases">
        <title>Tritrichomonas musculus Genome.</title>
        <authorList>
            <person name="Alves-Ferreira E."/>
            <person name="Grigg M."/>
            <person name="Lorenzi H."/>
            <person name="Galac M."/>
        </authorList>
    </citation>
    <scope>NUCLEOTIDE SEQUENCE [LARGE SCALE GENOMIC DNA]</scope>
    <source>
        <strain evidence="1 2">EAF2021</strain>
    </source>
</reference>
<gene>
    <name evidence="1" type="ORF">M9Y10_035080</name>
</gene>
<dbReference type="Proteomes" id="UP001470230">
    <property type="component" value="Unassembled WGS sequence"/>
</dbReference>
<comment type="caution">
    <text evidence="1">The sequence shown here is derived from an EMBL/GenBank/DDBJ whole genome shotgun (WGS) entry which is preliminary data.</text>
</comment>
<name>A0ABR2KHJ2_9EUKA</name>
<evidence type="ECO:0000313" key="1">
    <source>
        <dbReference type="EMBL" id="KAK8890307.1"/>
    </source>
</evidence>